<dbReference type="InterPro" id="IPR051049">
    <property type="entry name" value="Dienelactone_hydrolase-like"/>
</dbReference>
<dbReference type="GeneID" id="14552211"/>
<name>A0A0U3H7F5_9CREN</name>
<dbReference type="SUPFAM" id="SSF53474">
    <property type="entry name" value="alpha/beta-Hydrolases"/>
    <property type="match status" value="1"/>
</dbReference>
<organism evidence="3 4">
    <name type="scientific">Sulfolobus acidocaldarius</name>
    <dbReference type="NCBI Taxonomy" id="2285"/>
    <lineage>
        <taxon>Archaea</taxon>
        <taxon>Thermoproteota</taxon>
        <taxon>Thermoprotei</taxon>
        <taxon>Sulfolobales</taxon>
        <taxon>Sulfolobaceae</taxon>
        <taxon>Sulfolobus</taxon>
    </lineage>
</organism>
<dbReference type="GO" id="GO:0016787">
    <property type="term" value="F:hydrolase activity"/>
    <property type="evidence" value="ECO:0007669"/>
    <property type="project" value="InterPro"/>
</dbReference>
<dbReference type="PANTHER" id="PTHR46623:SF6">
    <property type="entry name" value="ALPHA_BETA-HYDROLASES SUPERFAMILY PROTEIN"/>
    <property type="match status" value="1"/>
</dbReference>
<evidence type="ECO:0000259" key="1">
    <source>
        <dbReference type="Pfam" id="PF01738"/>
    </source>
</evidence>
<reference evidence="4 5" key="1">
    <citation type="submission" date="2015-12" db="EMBL/GenBank/DDBJ databases">
        <title>A stable core within a dynamic pangenome in Sulfolobus acidocaldarius.</title>
        <authorList>
            <person name="Anderson R."/>
            <person name="Kouris A."/>
            <person name="Seward C."/>
            <person name="Campbell K."/>
            <person name="Whitaker R."/>
        </authorList>
    </citation>
    <scope>NUCLEOTIDE SEQUENCE [LARGE SCALE GENOMIC DNA]</scope>
    <source>
        <strain evidence="2 5">GG12-C01-09</strain>
        <strain evidence="3 4">NG05B_CO5_07</strain>
    </source>
</reference>
<dbReference type="RefSeq" id="WP_011278526.1">
    <property type="nucleotide sequence ID" value="NZ_BHWZ01000004.1"/>
</dbReference>
<dbReference type="OMA" id="FFAAIEW"/>
<dbReference type="InterPro" id="IPR029058">
    <property type="entry name" value="AB_hydrolase_fold"/>
</dbReference>
<protein>
    <submittedName>
        <fullName evidence="3">Carboxymethylenebutenolidase</fullName>
    </submittedName>
</protein>
<gene>
    <name evidence="2" type="ORF">ATY89_09535</name>
    <name evidence="3" type="ORF">ATZ20_00945</name>
</gene>
<proteinExistence type="predicted"/>
<accession>A0A0U3H7F5</accession>
<evidence type="ECO:0000313" key="5">
    <source>
        <dbReference type="Proteomes" id="UP000065473"/>
    </source>
</evidence>
<dbReference type="InterPro" id="IPR002925">
    <property type="entry name" value="Dienelactn_hydro"/>
</dbReference>
<evidence type="ECO:0000313" key="4">
    <source>
        <dbReference type="Proteomes" id="UP000060043"/>
    </source>
</evidence>
<evidence type="ECO:0000313" key="3">
    <source>
        <dbReference type="EMBL" id="ALU30848.1"/>
    </source>
</evidence>
<dbReference type="Pfam" id="PF01738">
    <property type="entry name" value="DLH"/>
    <property type="match status" value="1"/>
</dbReference>
<dbReference type="Gene3D" id="3.40.50.1820">
    <property type="entry name" value="alpha/beta hydrolase"/>
    <property type="match status" value="1"/>
</dbReference>
<dbReference type="Proteomes" id="UP000065473">
    <property type="component" value="Chromosome"/>
</dbReference>
<feature type="domain" description="Dienelactone hydrolase" evidence="1">
    <location>
        <begin position="18"/>
        <end position="258"/>
    </location>
</feature>
<evidence type="ECO:0000313" key="2">
    <source>
        <dbReference type="EMBL" id="ALU30154.1"/>
    </source>
</evidence>
<dbReference type="PANTHER" id="PTHR46623">
    <property type="entry name" value="CARBOXYMETHYLENEBUTENOLIDASE-RELATED"/>
    <property type="match status" value="1"/>
</dbReference>
<dbReference type="PaxDb" id="1435377-SUSAZ_08160"/>
<dbReference type="STRING" id="1435377.SUSAZ_08160"/>
<dbReference type="OrthoDB" id="33195at2157"/>
<dbReference type="Proteomes" id="UP000060043">
    <property type="component" value="Chromosome"/>
</dbReference>
<sequence>MVESKEIFFESYDGAKLRTFLARPESPKLAVILIHEIWGLNENIKDIAVRLANEGYLAFAPQLYTRQEDILSPSNIERVMSKVWSIPPEKRSDPNVYQQVLSSLDDKGKRVVETLVLNRSKFEEQMIKDLVKTYDYLHSQGFNKIVSMGFCMGGGLAFQLATEVPLDGAIVFYGRNPQPLEAIQKLKGAVLGLYAGEDPPIDAGLPDLISAMIKYKKDLELKIYPGAYHAFFNDRGRVYNKEASEDAWERVKNFLRRVSK</sequence>
<dbReference type="EMBL" id="CP013694">
    <property type="protein sequence ID" value="ALU30154.1"/>
    <property type="molecule type" value="Genomic_DNA"/>
</dbReference>
<dbReference type="EMBL" id="CP013695">
    <property type="protein sequence ID" value="ALU30848.1"/>
    <property type="molecule type" value="Genomic_DNA"/>
</dbReference>
<dbReference type="AlphaFoldDB" id="A0A0U3H7F5"/>